<dbReference type="GO" id="GO:0031930">
    <property type="term" value="P:mitochondria-nucleus signaling pathway"/>
    <property type="evidence" value="ECO:0007669"/>
    <property type="project" value="TreeGrafter"/>
</dbReference>
<dbReference type="AlphaFoldDB" id="A0A8H7VMS5"/>
<dbReference type="Pfam" id="PF01535">
    <property type="entry name" value="PPR"/>
    <property type="match status" value="4"/>
</dbReference>
<feature type="compositionally biased region" description="Basic residues" evidence="3">
    <location>
        <begin position="27"/>
        <end position="44"/>
    </location>
</feature>
<feature type="region of interest" description="Disordered" evidence="3">
    <location>
        <begin position="1"/>
        <end position="76"/>
    </location>
</feature>
<feature type="repeat" description="PPR" evidence="2">
    <location>
        <begin position="844"/>
        <end position="874"/>
    </location>
</feature>
<dbReference type="Gene3D" id="1.25.40.10">
    <property type="entry name" value="Tetratricopeptide repeat domain"/>
    <property type="match status" value="5"/>
</dbReference>
<dbReference type="SUPFAM" id="SSF48452">
    <property type="entry name" value="TPR-like"/>
    <property type="match status" value="1"/>
</dbReference>
<evidence type="ECO:0000313" key="5">
    <source>
        <dbReference type="EMBL" id="KAG2224677.1"/>
    </source>
</evidence>
<dbReference type="PROSITE" id="PS51375">
    <property type="entry name" value="PPR"/>
    <property type="match status" value="5"/>
</dbReference>
<dbReference type="PANTHER" id="PTHR47936">
    <property type="entry name" value="PPR_LONG DOMAIN-CONTAINING PROTEIN"/>
    <property type="match status" value="1"/>
</dbReference>
<feature type="repeat" description="PPR" evidence="2">
    <location>
        <begin position="1071"/>
        <end position="1105"/>
    </location>
</feature>
<keyword evidence="1" id="KW-0677">Repeat</keyword>
<accession>A0A8H7VMS5</accession>
<dbReference type="PANTHER" id="PTHR47936:SF1">
    <property type="entry name" value="PENTATRICOPEPTIDE REPEAT-CONTAINING PROTEIN GUN1, CHLOROPLASTIC"/>
    <property type="match status" value="1"/>
</dbReference>
<feature type="repeat" description="PPR" evidence="2">
    <location>
        <begin position="880"/>
        <end position="910"/>
    </location>
</feature>
<feature type="repeat" description="PPR" evidence="2">
    <location>
        <begin position="414"/>
        <end position="448"/>
    </location>
</feature>
<dbReference type="Pfam" id="PF13041">
    <property type="entry name" value="PPR_2"/>
    <property type="match status" value="1"/>
</dbReference>
<organism evidence="5 6">
    <name type="scientific">Circinella minor</name>
    <dbReference type="NCBI Taxonomy" id="1195481"/>
    <lineage>
        <taxon>Eukaryota</taxon>
        <taxon>Fungi</taxon>
        <taxon>Fungi incertae sedis</taxon>
        <taxon>Mucoromycota</taxon>
        <taxon>Mucoromycotina</taxon>
        <taxon>Mucoromycetes</taxon>
        <taxon>Mucorales</taxon>
        <taxon>Lichtheimiaceae</taxon>
        <taxon>Circinella</taxon>
    </lineage>
</organism>
<dbReference type="Pfam" id="PF17177">
    <property type="entry name" value="PPR_long"/>
    <property type="match status" value="1"/>
</dbReference>
<feature type="repeat" description="PPR" evidence="2">
    <location>
        <begin position="1112"/>
        <end position="1146"/>
    </location>
</feature>
<proteinExistence type="predicted"/>
<feature type="domain" description="PROP1-like PPR" evidence="4">
    <location>
        <begin position="237"/>
        <end position="390"/>
    </location>
</feature>
<dbReference type="NCBIfam" id="TIGR00756">
    <property type="entry name" value="PPR"/>
    <property type="match status" value="6"/>
</dbReference>
<evidence type="ECO:0000259" key="4">
    <source>
        <dbReference type="Pfam" id="PF17177"/>
    </source>
</evidence>
<keyword evidence="6" id="KW-1185">Reference proteome</keyword>
<dbReference type="Pfam" id="PF13812">
    <property type="entry name" value="PPR_3"/>
    <property type="match status" value="1"/>
</dbReference>
<gene>
    <name evidence="5" type="ORF">INT45_007922</name>
</gene>
<dbReference type="Proteomes" id="UP000646827">
    <property type="component" value="Unassembled WGS sequence"/>
</dbReference>
<evidence type="ECO:0000256" key="3">
    <source>
        <dbReference type="SAM" id="MobiDB-lite"/>
    </source>
</evidence>
<evidence type="ECO:0000256" key="1">
    <source>
        <dbReference type="ARBA" id="ARBA00022737"/>
    </source>
</evidence>
<comment type="caution">
    <text evidence="5">The sequence shown here is derived from an EMBL/GenBank/DDBJ whole genome shotgun (WGS) entry which is preliminary data.</text>
</comment>
<dbReference type="OrthoDB" id="411857at2759"/>
<evidence type="ECO:0000256" key="2">
    <source>
        <dbReference type="PROSITE-ProRule" id="PRU00708"/>
    </source>
</evidence>
<dbReference type="InterPro" id="IPR011990">
    <property type="entry name" value="TPR-like_helical_dom_sf"/>
</dbReference>
<sequence>MSSSSSICSSSSSTSSSSSSSSSKNNNNRRQRRQRQKNNNKRRISSSSSSSSTSSNIPTKHYKQQKQQQEPDQNWDKNDLLTKATSARAHHTSTSIVDKEENLHPMETLLPTPPPSPLTVPQHLTSSDEARVAEERLLAAKREGNLKSVMSEFASIKRQGYILSEQAYAIVLESHACLRREGSPLTQMLHVYEEMIKSNSLYASGNTLSILIRALCKRDIEVQKTVAMLRRQSDRAGNDQHHYNDIASLQLEGNADKALTLFNTAVQNECVNELQVDVFNQLLRVFSHHGDKESALQIYHQMTVNTMPKTSITFAALVNLFGRSGDIESARHYFTEFITMKESSPCCHVYSALVDAYLKCGLVEEALYVVRHDMPTAQVKVTTIPYNAIIRHYCAHGDMDLAKQLVATMTVQPDSSSYGPILSAYCQTNTFDKATGIYNQLIKTDLSKAYGNLANYALLCLKNDRSDKALEVVEDMRMAGLEPDAVLSERVVIYFANKEQVPEAISALQQVMEAMSSRSLQKALTRLTQAATQIVDCVMRTNDGRFAPIFTVVRTIVSASSSSSFTSIPVSLARPLTYSYRHHSQERNCVSSPRDFHILYEAALVLTEDDFPFAEFVLDLVSTMRTSDNGLVLSQDVVLRVLSRLQAAGNTQAASEWKAAFDPQSLSMALCPNSSASQEQKQQEDIQKSTADALSKDVMRAVVRGETSDAVSILRDQIVSVGLVPSPEPIRDAIALTGKQGHLDDAQVMYTLSIQAFQEHLESQRAQRAIYMATNSILIGYAQQGNMVQAKQYYDQIKKMGQYPDGNAYASLLLGTAQSASTTDEATDALIIYDEAKRHHVKPTTFFYNVVISKLAKARKLEPALRLFDEMQRLFKLTPNAITYGAVISACVRAGSEAHAVRLFDEMLQLQRQEPRIGPFNNMIQFYVRQQPNRERALGYFQEMRRRQISPSAHTYKLLMEAYCMMAPYDMDKAHGLLKEMQDKDHIRPQPTHYATLIYAYGTSQNNVEAAQKVFNQISMVKNNNNNKRRNNGDEEVVYQAMLDTLIQNDRLDQAEKVYEQMCRQINKSSSPYIENLLLRGYGQKGMVNKAEALFERMSDDKAGPTGVVVREPSTYEAMVRAYIDNSMVGKAKSILDRMVRRQFPEKVVASVASLIFD</sequence>
<name>A0A8H7VMS5_9FUNG</name>
<feature type="compositionally biased region" description="Low complexity" evidence="3">
    <location>
        <begin position="45"/>
        <end position="57"/>
    </location>
</feature>
<dbReference type="InterPro" id="IPR033443">
    <property type="entry name" value="PROP1-like_PPR_dom"/>
</dbReference>
<protein>
    <recommendedName>
        <fullName evidence="4">PROP1-like PPR domain-containing protein</fullName>
    </recommendedName>
</protein>
<dbReference type="EMBL" id="JAEPRB010000039">
    <property type="protein sequence ID" value="KAG2224677.1"/>
    <property type="molecule type" value="Genomic_DNA"/>
</dbReference>
<reference evidence="5 6" key="1">
    <citation type="submission" date="2020-12" db="EMBL/GenBank/DDBJ databases">
        <title>Metabolic potential, ecology and presence of endohyphal bacteria is reflected in genomic diversity of Mucoromycotina.</title>
        <authorList>
            <person name="Muszewska A."/>
            <person name="Okrasinska A."/>
            <person name="Steczkiewicz K."/>
            <person name="Drgas O."/>
            <person name="Orlowska M."/>
            <person name="Perlinska-Lenart U."/>
            <person name="Aleksandrzak-Piekarczyk T."/>
            <person name="Szatraj K."/>
            <person name="Zielenkiewicz U."/>
            <person name="Pilsyk S."/>
            <person name="Malc E."/>
            <person name="Mieczkowski P."/>
            <person name="Kruszewska J.S."/>
            <person name="Biernat P."/>
            <person name="Pawlowska J."/>
        </authorList>
    </citation>
    <scope>NUCLEOTIDE SEQUENCE [LARGE SCALE GENOMIC DNA]</scope>
    <source>
        <strain evidence="5 6">CBS 142.35</strain>
    </source>
</reference>
<dbReference type="InterPro" id="IPR002885">
    <property type="entry name" value="PPR_rpt"/>
</dbReference>
<evidence type="ECO:0000313" key="6">
    <source>
        <dbReference type="Proteomes" id="UP000646827"/>
    </source>
</evidence>
<feature type="compositionally biased region" description="Low complexity" evidence="3">
    <location>
        <begin position="1"/>
        <end position="26"/>
    </location>
</feature>
<dbReference type="SUPFAM" id="SSF81901">
    <property type="entry name" value="HCP-like"/>
    <property type="match status" value="1"/>
</dbReference>